<evidence type="ECO:0000313" key="2">
    <source>
        <dbReference type="Proteomes" id="UP000284057"/>
    </source>
</evidence>
<dbReference type="AlphaFoldDB" id="A0A418KNJ9"/>
<dbReference type="SUPFAM" id="SSF53850">
    <property type="entry name" value="Periplasmic binding protein-like II"/>
    <property type="match status" value="1"/>
</dbReference>
<dbReference type="PANTHER" id="PTHR43649:SF30">
    <property type="entry name" value="ABC TRANSPORTER SUBSTRATE-BINDING PROTEIN"/>
    <property type="match status" value="1"/>
</dbReference>
<evidence type="ECO:0000313" key="1">
    <source>
        <dbReference type="EMBL" id="RIQ20591.1"/>
    </source>
</evidence>
<dbReference type="InterPro" id="IPR006059">
    <property type="entry name" value="SBP"/>
</dbReference>
<dbReference type="Proteomes" id="UP000284057">
    <property type="component" value="Unassembled WGS sequence"/>
</dbReference>
<dbReference type="RefSeq" id="WP_119661084.1">
    <property type="nucleotide sequence ID" value="NZ_QUAL01000164.1"/>
</dbReference>
<dbReference type="OrthoDB" id="7918484at2"/>
<gene>
    <name evidence="1" type="ORF">DY240_17255</name>
</gene>
<reference evidence="1 2" key="1">
    <citation type="submission" date="2018-09" db="EMBL/GenBank/DDBJ databases">
        <title>Isolation, diversity and antifungal activity of actinobacteria from wheat.</title>
        <authorList>
            <person name="Han C."/>
        </authorList>
    </citation>
    <scope>NUCLEOTIDE SEQUENCE [LARGE SCALE GENOMIC DNA]</scope>
    <source>
        <strain evidence="1 2">NEAU-YY265</strain>
    </source>
</reference>
<dbReference type="EMBL" id="QUAL01000164">
    <property type="protein sequence ID" value="RIQ20591.1"/>
    <property type="molecule type" value="Genomic_DNA"/>
</dbReference>
<keyword evidence="2" id="KW-1185">Reference proteome</keyword>
<dbReference type="PROSITE" id="PS51318">
    <property type="entry name" value="TAT"/>
    <property type="match status" value="1"/>
</dbReference>
<organism evidence="1 2">
    <name type="scientific">Jiangella rhizosphaerae</name>
    <dbReference type="NCBI Taxonomy" id="2293569"/>
    <lineage>
        <taxon>Bacteria</taxon>
        <taxon>Bacillati</taxon>
        <taxon>Actinomycetota</taxon>
        <taxon>Actinomycetes</taxon>
        <taxon>Jiangellales</taxon>
        <taxon>Jiangellaceae</taxon>
        <taxon>Jiangella</taxon>
    </lineage>
</organism>
<dbReference type="Gene3D" id="3.40.190.10">
    <property type="entry name" value="Periplasmic binding protein-like II"/>
    <property type="match status" value="2"/>
</dbReference>
<dbReference type="InterPro" id="IPR050490">
    <property type="entry name" value="Bact_solute-bd_prot1"/>
</dbReference>
<comment type="caution">
    <text evidence="1">The sequence shown here is derived from an EMBL/GenBank/DDBJ whole genome shotgun (WGS) entry which is preliminary data.</text>
</comment>
<dbReference type="PANTHER" id="PTHR43649">
    <property type="entry name" value="ARABINOSE-BINDING PROTEIN-RELATED"/>
    <property type="match status" value="1"/>
</dbReference>
<accession>A0A418KNJ9</accession>
<name>A0A418KNJ9_9ACTN</name>
<sequence>MAAHDGAGSRHTFPAAAGAAGALTRRTFLRAAGAVGAGLAGSSLLAACGDDGGGSSSSGGGGPATIRFAFWGSDDRVRRFQEAVELFHTEHKNIRVEPEFGAIDAIETKTTVAMAGGNLPDVFWIVGPLLPQLGRDGHLVDLSTLMGNGIDGDFEESLLLSGQVDGVQYALPHGLQSIGLFANQRVLDEVGVEVRKYPEAYTWDEYADICRQIREAMGDQFYGTDEPTYAGAPHFFRAWARQRGENLYSDDGDLGFTEDTLRSWLEYWQELRDSGAAVPPQLALEQNPFFEGAPMIRGLSAFHMRNSNQLLELQGLTEDELTLMPCPGNGGDGVSAIGIDPNILGISADSANQEAAVEFVNFLLNDPKRAEIVGTTIGAPATQAMREHILPTLSEPEAEFIEYIDFEATAPIDPIPPAPDTAGAFQDGVTLAMEELAYGRTSIDDTVAKVFGDLRQTLTG</sequence>
<dbReference type="Pfam" id="PF13416">
    <property type="entry name" value="SBP_bac_8"/>
    <property type="match status" value="1"/>
</dbReference>
<protein>
    <submittedName>
        <fullName evidence="1">Extracellular solute-binding protein</fullName>
    </submittedName>
</protein>
<dbReference type="InterPro" id="IPR006311">
    <property type="entry name" value="TAT_signal"/>
</dbReference>
<proteinExistence type="predicted"/>